<name>V4B4W2_LOTGI</name>
<feature type="region of interest" description="Disordered" evidence="1">
    <location>
        <begin position="1"/>
        <end position="32"/>
    </location>
</feature>
<gene>
    <name evidence="2" type="ORF">LOTGIDRAFT_171994</name>
</gene>
<dbReference type="RefSeq" id="XP_009046816.1">
    <property type="nucleotide sequence ID" value="XM_009048568.1"/>
</dbReference>
<sequence>MGAKNCHHAETSSPKYRLFKGSRKKPAPPPDISESEVILLRNSWIRVKEEIEDIGVFTFIGGLGLTGLANCGENHHTISVNSANLLSFYGLEISWPKQLS</sequence>
<proteinExistence type="predicted"/>
<dbReference type="KEGG" id="lgi:LOTGIDRAFT_171994"/>
<keyword evidence="3" id="KW-1185">Reference proteome</keyword>
<accession>V4B4W2</accession>
<reference evidence="2 3" key="1">
    <citation type="journal article" date="2013" name="Nature">
        <title>Insights into bilaterian evolution from three spiralian genomes.</title>
        <authorList>
            <person name="Simakov O."/>
            <person name="Marletaz F."/>
            <person name="Cho S.J."/>
            <person name="Edsinger-Gonzales E."/>
            <person name="Havlak P."/>
            <person name="Hellsten U."/>
            <person name="Kuo D.H."/>
            <person name="Larsson T."/>
            <person name="Lv J."/>
            <person name="Arendt D."/>
            <person name="Savage R."/>
            <person name="Osoegawa K."/>
            <person name="de Jong P."/>
            <person name="Grimwood J."/>
            <person name="Chapman J.A."/>
            <person name="Shapiro H."/>
            <person name="Aerts A."/>
            <person name="Otillar R.P."/>
            <person name="Terry A.Y."/>
            <person name="Boore J.L."/>
            <person name="Grigoriev I.V."/>
            <person name="Lindberg D.R."/>
            <person name="Seaver E.C."/>
            <person name="Weisblat D.A."/>
            <person name="Putnam N.H."/>
            <person name="Rokhsar D.S."/>
        </authorList>
    </citation>
    <scope>NUCLEOTIDE SEQUENCE [LARGE SCALE GENOMIC DNA]</scope>
</reference>
<dbReference type="Proteomes" id="UP000030746">
    <property type="component" value="Unassembled WGS sequence"/>
</dbReference>
<dbReference type="EMBL" id="KB200213">
    <property type="protein sequence ID" value="ESP02521.1"/>
    <property type="molecule type" value="Genomic_DNA"/>
</dbReference>
<evidence type="ECO:0000256" key="1">
    <source>
        <dbReference type="SAM" id="MobiDB-lite"/>
    </source>
</evidence>
<dbReference type="HOGENOM" id="CLU_2309160_0_0_1"/>
<dbReference type="AlphaFoldDB" id="V4B4W2"/>
<evidence type="ECO:0000313" key="3">
    <source>
        <dbReference type="Proteomes" id="UP000030746"/>
    </source>
</evidence>
<protein>
    <submittedName>
        <fullName evidence="2">Uncharacterized protein</fullName>
    </submittedName>
</protein>
<dbReference type="CTD" id="20241968"/>
<evidence type="ECO:0000313" key="2">
    <source>
        <dbReference type="EMBL" id="ESP02521.1"/>
    </source>
</evidence>
<organism evidence="2 3">
    <name type="scientific">Lottia gigantea</name>
    <name type="common">Giant owl limpet</name>
    <dbReference type="NCBI Taxonomy" id="225164"/>
    <lineage>
        <taxon>Eukaryota</taxon>
        <taxon>Metazoa</taxon>
        <taxon>Spiralia</taxon>
        <taxon>Lophotrochozoa</taxon>
        <taxon>Mollusca</taxon>
        <taxon>Gastropoda</taxon>
        <taxon>Patellogastropoda</taxon>
        <taxon>Lottioidea</taxon>
        <taxon>Lottiidae</taxon>
        <taxon>Lottia</taxon>
    </lineage>
</organism>
<feature type="compositionally biased region" description="Basic residues" evidence="1">
    <location>
        <begin position="17"/>
        <end position="26"/>
    </location>
</feature>
<dbReference type="GeneID" id="20241968"/>